<dbReference type="SUPFAM" id="SSF51679">
    <property type="entry name" value="Bacterial luciferase-like"/>
    <property type="match status" value="1"/>
</dbReference>
<comment type="caution">
    <text evidence="6">The sequence shown here is derived from an EMBL/GenBank/DDBJ whole genome shotgun (WGS) entry which is preliminary data.</text>
</comment>
<keyword evidence="4" id="KW-0503">Monooxygenase</keyword>
<organism evidence="6 7">
    <name type="scientific">Candidatus Segetimicrobium genomatis</name>
    <dbReference type="NCBI Taxonomy" id="2569760"/>
    <lineage>
        <taxon>Bacteria</taxon>
        <taxon>Bacillati</taxon>
        <taxon>Candidatus Sysuimicrobiota</taxon>
        <taxon>Candidatus Sysuimicrobiia</taxon>
        <taxon>Candidatus Sysuimicrobiales</taxon>
        <taxon>Candidatus Segetimicrobiaceae</taxon>
        <taxon>Candidatus Segetimicrobium</taxon>
    </lineage>
</organism>
<feature type="domain" description="Luciferase-like" evidence="5">
    <location>
        <begin position="12"/>
        <end position="150"/>
    </location>
</feature>
<evidence type="ECO:0000256" key="4">
    <source>
        <dbReference type="ARBA" id="ARBA00023033"/>
    </source>
</evidence>
<keyword evidence="2" id="KW-0288">FMN</keyword>
<evidence type="ECO:0000259" key="5">
    <source>
        <dbReference type="Pfam" id="PF00296"/>
    </source>
</evidence>
<dbReference type="PANTHER" id="PTHR42847:SF4">
    <property type="entry name" value="ALKANESULFONATE MONOOXYGENASE-RELATED"/>
    <property type="match status" value="1"/>
</dbReference>
<dbReference type="EMBL" id="VBAM01000302">
    <property type="protein sequence ID" value="TMJ10355.1"/>
    <property type="molecule type" value="Genomic_DNA"/>
</dbReference>
<evidence type="ECO:0000256" key="1">
    <source>
        <dbReference type="ARBA" id="ARBA00022630"/>
    </source>
</evidence>
<protein>
    <submittedName>
        <fullName evidence="6">LLM class flavin-dependent oxidoreductase</fullName>
    </submittedName>
</protein>
<accession>A0A537LQR4</accession>
<dbReference type="InterPro" id="IPR050172">
    <property type="entry name" value="SsuD_RutA_monooxygenase"/>
</dbReference>
<gene>
    <name evidence="6" type="ORF">E6H02_08135</name>
</gene>
<reference evidence="6 7" key="1">
    <citation type="journal article" date="2019" name="Nat. Microbiol.">
        <title>Mediterranean grassland soil C-N compound turnover is dependent on rainfall and depth, and is mediated by genomically divergent microorganisms.</title>
        <authorList>
            <person name="Diamond S."/>
            <person name="Andeer P.F."/>
            <person name="Li Z."/>
            <person name="Crits-Christoph A."/>
            <person name="Burstein D."/>
            <person name="Anantharaman K."/>
            <person name="Lane K.R."/>
            <person name="Thomas B.C."/>
            <person name="Pan C."/>
            <person name="Northen T.R."/>
            <person name="Banfield J.F."/>
        </authorList>
    </citation>
    <scope>NUCLEOTIDE SEQUENCE [LARGE SCALE GENOMIC DNA]</scope>
    <source>
        <strain evidence="6">NP_5</strain>
    </source>
</reference>
<sequence>MDRRFGILTFAGGPFSELARCWRESEQLGFDSAWLVDTFSYGGIVDYEPWALLAALARATSRLRIGPLVTHIAFRHPTLLAAQALTVDHLSGGRVVLGIGTGGPEPRDHPAVGAGDWSGPERAARLAEQLAMLDRLLRGDHVDHVGQFYRAE</sequence>
<keyword evidence="1" id="KW-0285">Flavoprotein</keyword>
<dbReference type="GO" id="GO:0008726">
    <property type="term" value="F:alkanesulfonate monooxygenase activity"/>
    <property type="evidence" value="ECO:0007669"/>
    <property type="project" value="TreeGrafter"/>
</dbReference>
<dbReference type="GO" id="GO:0046306">
    <property type="term" value="P:alkanesulfonate catabolic process"/>
    <property type="evidence" value="ECO:0007669"/>
    <property type="project" value="TreeGrafter"/>
</dbReference>
<dbReference type="AlphaFoldDB" id="A0A537LQR4"/>
<dbReference type="Proteomes" id="UP000320393">
    <property type="component" value="Unassembled WGS sequence"/>
</dbReference>
<keyword evidence="3" id="KW-0560">Oxidoreductase</keyword>
<evidence type="ECO:0000313" key="7">
    <source>
        <dbReference type="Proteomes" id="UP000320393"/>
    </source>
</evidence>
<dbReference type="Gene3D" id="3.20.20.30">
    <property type="entry name" value="Luciferase-like domain"/>
    <property type="match status" value="1"/>
</dbReference>
<name>A0A537LQR4_9BACT</name>
<dbReference type="InterPro" id="IPR036661">
    <property type="entry name" value="Luciferase-like_sf"/>
</dbReference>
<dbReference type="PANTHER" id="PTHR42847">
    <property type="entry name" value="ALKANESULFONATE MONOOXYGENASE"/>
    <property type="match status" value="1"/>
</dbReference>
<evidence type="ECO:0000313" key="6">
    <source>
        <dbReference type="EMBL" id="TMJ10355.1"/>
    </source>
</evidence>
<evidence type="ECO:0000256" key="2">
    <source>
        <dbReference type="ARBA" id="ARBA00022643"/>
    </source>
</evidence>
<dbReference type="InterPro" id="IPR011251">
    <property type="entry name" value="Luciferase-like_dom"/>
</dbReference>
<proteinExistence type="predicted"/>
<feature type="non-terminal residue" evidence="6">
    <location>
        <position position="152"/>
    </location>
</feature>
<evidence type="ECO:0000256" key="3">
    <source>
        <dbReference type="ARBA" id="ARBA00023002"/>
    </source>
</evidence>
<dbReference type="Pfam" id="PF00296">
    <property type="entry name" value="Bac_luciferase"/>
    <property type="match status" value="1"/>
</dbReference>